<accession>I0YQM6</accession>
<dbReference type="CDD" id="cd02947">
    <property type="entry name" value="TRX_family"/>
    <property type="match status" value="1"/>
</dbReference>
<dbReference type="InterPro" id="IPR036249">
    <property type="entry name" value="Thioredoxin-like_sf"/>
</dbReference>
<reference evidence="5 6" key="1">
    <citation type="journal article" date="2012" name="Genome Biol.">
        <title>The genome of the polar eukaryotic microalga coccomyxa subellipsoidea reveals traits of cold adaptation.</title>
        <authorList>
            <person name="Blanc G."/>
            <person name="Agarkova I."/>
            <person name="Grimwood J."/>
            <person name="Kuo A."/>
            <person name="Brueggeman A."/>
            <person name="Dunigan D."/>
            <person name="Gurnon J."/>
            <person name="Ladunga I."/>
            <person name="Lindquist E."/>
            <person name="Lucas S."/>
            <person name="Pangilinan J."/>
            <person name="Proschold T."/>
            <person name="Salamov A."/>
            <person name="Schmutz J."/>
            <person name="Weeks D."/>
            <person name="Yamada T."/>
            <person name="Claverie J.M."/>
            <person name="Grigoriev I."/>
            <person name="Van Etten J."/>
            <person name="Lomsadze A."/>
            <person name="Borodovsky M."/>
        </authorList>
    </citation>
    <scope>NUCLEOTIDE SEQUENCE [LARGE SCALE GENOMIC DNA]</scope>
    <source>
        <strain evidence="5 6">C-169</strain>
    </source>
</reference>
<dbReference type="PRINTS" id="PR00421">
    <property type="entry name" value="THIOREDOXIN"/>
</dbReference>
<keyword evidence="1 3" id="KW-1015">Disulfide bond</keyword>
<dbReference type="GO" id="GO:0015035">
    <property type="term" value="F:protein-disulfide reductase activity"/>
    <property type="evidence" value="ECO:0007669"/>
    <property type="project" value="InterPro"/>
</dbReference>
<dbReference type="InterPro" id="IPR005746">
    <property type="entry name" value="Thioredoxin"/>
</dbReference>
<dbReference type="SUPFAM" id="SSF52833">
    <property type="entry name" value="Thioredoxin-like"/>
    <property type="match status" value="1"/>
</dbReference>
<evidence type="ECO:0000256" key="3">
    <source>
        <dbReference type="PIRSR" id="PIRSR000077-4"/>
    </source>
</evidence>
<gene>
    <name evidence="5" type="ORF">COCSUDRAFT_67188</name>
</gene>
<keyword evidence="3" id="KW-0676">Redox-active center</keyword>
<dbReference type="Gene3D" id="3.40.30.10">
    <property type="entry name" value="Glutaredoxin"/>
    <property type="match status" value="1"/>
</dbReference>
<evidence type="ECO:0000256" key="2">
    <source>
        <dbReference type="PIRSR" id="PIRSR000077-1"/>
    </source>
</evidence>
<organism evidence="5 6">
    <name type="scientific">Coccomyxa subellipsoidea (strain C-169)</name>
    <name type="common">Green microalga</name>
    <dbReference type="NCBI Taxonomy" id="574566"/>
    <lineage>
        <taxon>Eukaryota</taxon>
        <taxon>Viridiplantae</taxon>
        <taxon>Chlorophyta</taxon>
        <taxon>core chlorophytes</taxon>
        <taxon>Trebouxiophyceae</taxon>
        <taxon>Trebouxiophyceae incertae sedis</taxon>
        <taxon>Coccomyxaceae</taxon>
        <taxon>Coccomyxa</taxon>
        <taxon>Coccomyxa subellipsoidea</taxon>
    </lineage>
</organism>
<dbReference type="Proteomes" id="UP000007264">
    <property type="component" value="Unassembled WGS sequence"/>
</dbReference>
<feature type="site" description="Deprotonates C-terminal active site Cys" evidence="2">
    <location>
        <position position="25"/>
    </location>
</feature>
<feature type="site" description="Contributes to redox potential value" evidence="2">
    <location>
        <position position="32"/>
    </location>
</feature>
<dbReference type="STRING" id="574566.I0YQM6"/>
<dbReference type="FunFam" id="3.40.30.10:FF:000245">
    <property type="entry name" value="Thioredoxin"/>
    <property type="match status" value="1"/>
</dbReference>
<feature type="non-terminal residue" evidence="5">
    <location>
        <position position="1"/>
    </location>
</feature>
<feature type="domain" description="Thioredoxin" evidence="4">
    <location>
        <begin position="2"/>
        <end position="103"/>
    </location>
</feature>
<feature type="site" description="Contributes to redox potential value" evidence="2">
    <location>
        <position position="33"/>
    </location>
</feature>
<protein>
    <submittedName>
        <fullName evidence="5">Thioredoxin domain-containing protein</fullName>
    </submittedName>
</protein>
<dbReference type="AlphaFoldDB" id="I0YQM6"/>
<feature type="disulfide bond" description="Redox-active" evidence="3">
    <location>
        <begin position="31"/>
        <end position="34"/>
    </location>
</feature>
<dbReference type="KEGG" id="csl:COCSUDRAFT_67188"/>
<dbReference type="OrthoDB" id="2121326at2759"/>
<dbReference type="eggNOG" id="KOG0907">
    <property type="taxonomic scope" value="Eukaryota"/>
</dbReference>
<dbReference type="Pfam" id="PF00085">
    <property type="entry name" value="Thioredoxin"/>
    <property type="match status" value="1"/>
</dbReference>
<evidence type="ECO:0000256" key="1">
    <source>
        <dbReference type="ARBA" id="ARBA00023157"/>
    </source>
</evidence>
<dbReference type="RefSeq" id="XP_005645239.1">
    <property type="nucleotide sequence ID" value="XM_005645182.1"/>
</dbReference>
<feature type="active site" description="Nucleophile" evidence="2">
    <location>
        <position position="34"/>
    </location>
</feature>
<dbReference type="PANTHER" id="PTHR46115">
    <property type="entry name" value="THIOREDOXIN-LIKE PROTEIN 1"/>
    <property type="match status" value="1"/>
</dbReference>
<evidence type="ECO:0000313" key="5">
    <source>
        <dbReference type="EMBL" id="EIE20695.1"/>
    </source>
</evidence>
<evidence type="ECO:0000259" key="4">
    <source>
        <dbReference type="Pfam" id="PF00085"/>
    </source>
</evidence>
<name>I0YQM6_COCSC</name>
<comment type="caution">
    <text evidence="5">The sequence shown here is derived from an EMBL/GenBank/DDBJ whole genome shotgun (WGS) entry which is preliminary data.</text>
</comment>
<feature type="active site" description="Nucleophile" evidence="2">
    <location>
        <position position="31"/>
    </location>
</feature>
<dbReference type="GeneID" id="17038674"/>
<dbReference type="InterPro" id="IPR017937">
    <property type="entry name" value="Thioredoxin_CS"/>
</dbReference>
<dbReference type="PIRSF" id="PIRSF000077">
    <property type="entry name" value="Thioredoxin"/>
    <property type="match status" value="1"/>
</dbReference>
<keyword evidence="6" id="KW-1185">Reference proteome</keyword>
<proteinExistence type="predicted"/>
<dbReference type="PROSITE" id="PS00194">
    <property type="entry name" value="THIOREDOXIN_1"/>
    <property type="match status" value="1"/>
</dbReference>
<evidence type="ECO:0000313" key="6">
    <source>
        <dbReference type="Proteomes" id="UP000007264"/>
    </source>
</evidence>
<sequence>EVTSDESYDKQIKAANDAGNLAVVDFSAKWCGPCKVVTPVYAQLSTLYPQAKFLKVDIDEPELERTVINNGIASVPTFVFIKDGEEKVKFSGADVAKLKESLDKLA</sequence>
<dbReference type="EMBL" id="AGSI01000014">
    <property type="protein sequence ID" value="EIE20695.1"/>
    <property type="molecule type" value="Genomic_DNA"/>
</dbReference>
<dbReference type="InterPro" id="IPR013766">
    <property type="entry name" value="Thioredoxin_domain"/>
</dbReference>